<dbReference type="Pfam" id="PF00648">
    <property type="entry name" value="Peptidase_C2"/>
    <property type="match status" value="1"/>
</dbReference>
<dbReference type="GO" id="GO:0004198">
    <property type="term" value="F:calcium-dependent cysteine-type endopeptidase activity"/>
    <property type="evidence" value="ECO:0007669"/>
    <property type="project" value="InterPro"/>
</dbReference>
<sequence>MMRSPGLLAGEAHCDGLLVCGLTLSQLTRNGSMRSKYWSIVHRNASKKPDRRYTVKLGANGTLCSVVLADHLPVSKKNSTQLLCSCTPEPNELWVSVLEKAYFEAESWILQVEIWCRFDCTQQLDPRASSIISLQSDWELMIWAQLESVFDYAITSQPRL</sequence>
<gene>
    <name evidence="5" type="primary">AlNc14C467G11811</name>
    <name evidence="5" type="ORF">ALNC14_132990</name>
</gene>
<evidence type="ECO:0000259" key="4">
    <source>
        <dbReference type="Pfam" id="PF00648"/>
    </source>
</evidence>
<dbReference type="SUPFAM" id="SSF54001">
    <property type="entry name" value="Cysteine proteinases"/>
    <property type="match status" value="1"/>
</dbReference>
<dbReference type="InterPro" id="IPR038765">
    <property type="entry name" value="Papain-like_cys_pep_sf"/>
</dbReference>
<evidence type="ECO:0000256" key="1">
    <source>
        <dbReference type="ARBA" id="ARBA00022670"/>
    </source>
</evidence>
<organism evidence="5">
    <name type="scientific">Albugo laibachii Nc14</name>
    <dbReference type="NCBI Taxonomy" id="890382"/>
    <lineage>
        <taxon>Eukaryota</taxon>
        <taxon>Sar</taxon>
        <taxon>Stramenopiles</taxon>
        <taxon>Oomycota</taxon>
        <taxon>Peronosporomycetes</taxon>
        <taxon>Albuginales</taxon>
        <taxon>Albuginaceae</taxon>
        <taxon>Albugo</taxon>
    </lineage>
</organism>
<evidence type="ECO:0000256" key="3">
    <source>
        <dbReference type="ARBA" id="ARBA00022807"/>
    </source>
</evidence>
<dbReference type="EMBL" id="FR824509">
    <property type="protein sequence ID" value="CCA27155.1"/>
    <property type="molecule type" value="Genomic_DNA"/>
</dbReference>
<feature type="domain" description="Calpain catalytic" evidence="4">
    <location>
        <begin position="40"/>
        <end position="105"/>
    </location>
</feature>
<proteinExistence type="predicted"/>
<name>F0X073_9STRA</name>
<keyword evidence="3" id="KW-0788">Thiol protease</keyword>
<dbReference type="InterPro" id="IPR051297">
    <property type="entry name" value="PalB/RIM13"/>
</dbReference>
<evidence type="ECO:0000313" key="5">
    <source>
        <dbReference type="EMBL" id="CCA27155.1"/>
    </source>
</evidence>
<evidence type="ECO:0000256" key="2">
    <source>
        <dbReference type="ARBA" id="ARBA00022801"/>
    </source>
</evidence>
<dbReference type="HOGENOM" id="CLU_1655392_0_0_1"/>
<reference evidence="5" key="2">
    <citation type="submission" date="2011-02" db="EMBL/GenBank/DDBJ databases">
        <authorList>
            <person name="MacLean D."/>
        </authorList>
    </citation>
    <scope>NUCLEOTIDE SEQUENCE</scope>
</reference>
<protein>
    <submittedName>
        <fullName evidence="5">AlNc14C467G11811 protein</fullName>
    </submittedName>
</protein>
<dbReference type="GO" id="GO:0006508">
    <property type="term" value="P:proteolysis"/>
    <property type="evidence" value="ECO:0007669"/>
    <property type="project" value="UniProtKB-KW"/>
</dbReference>
<keyword evidence="1" id="KW-0645">Protease</keyword>
<accession>F0X073</accession>
<dbReference type="PANTHER" id="PTHR46143:SF1">
    <property type="entry name" value="CALPAIN-7"/>
    <property type="match status" value="1"/>
</dbReference>
<dbReference type="InterPro" id="IPR001300">
    <property type="entry name" value="Peptidase_C2_calpain_cat"/>
</dbReference>
<keyword evidence="2" id="KW-0378">Hydrolase</keyword>
<reference evidence="5" key="1">
    <citation type="journal article" date="2011" name="PLoS Biol.">
        <title>Gene gain and loss during evolution of obligate parasitism in the white rust pathogen of Arabidopsis thaliana.</title>
        <authorList>
            <person name="Kemen E."/>
            <person name="Gardiner A."/>
            <person name="Schultz-Larsen T."/>
            <person name="Kemen A.C."/>
            <person name="Balmuth A.L."/>
            <person name="Robert-Seilaniantz A."/>
            <person name="Bailey K."/>
            <person name="Holub E."/>
            <person name="Studholme D.J."/>
            <person name="Maclean D."/>
            <person name="Jones J.D."/>
        </authorList>
    </citation>
    <scope>NUCLEOTIDE SEQUENCE</scope>
</reference>
<dbReference type="PANTHER" id="PTHR46143">
    <property type="entry name" value="CALPAIN-7"/>
    <property type="match status" value="1"/>
</dbReference>
<dbReference type="AlphaFoldDB" id="F0X073"/>